<dbReference type="Proteomes" id="UP000676336">
    <property type="component" value="Unassembled WGS sequence"/>
</dbReference>
<organism evidence="2 3">
    <name type="scientific">Rotaria magnacalcarata</name>
    <dbReference type="NCBI Taxonomy" id="392030"/>
    <lineage>
        <taxon>Eukaryota</taxon>
        <taxon>Metazoa</taxon>
        <taxon>Spiralia</taxon>
        <taxon>Gnathifera</taxon>
        <taxon>Rotifera</taxon>
        <taxon>Eurotatoria</taxon>
        <taxon>Bdelloidea</taxon>
        <taxon>Philodinida</taxon>
        <taxon>Philodinidae</taxon>
        <taxon>Rotaria</taxon>
    </lineage>
</organism>
<protein>
    <submittedName>
        <fullName evidence="2">Uncharacterized protein</fullName>
    </submittedName>
</protein>
<gene>
    <name evidence="2" type="ORF">SMN809_LOCUS59536</name>
</gene>
<feature type="non-terminal residue" evidence="2">
    <location>
        <position position="1"/>
    </location>
</feature>
<dbReference type="EMBL" id="CAJOBI010227711">
    <property type="protein sequence ID" value="CAF5057099.1"/>
    <property type="molecule type" value="Genomic_DNA"/>
</dbReference>
<reference evidence="2" key="1">
    <citation type="submission" date="2021-02" db="EMBL/GenBank/DDBJ databases">
        <authorList>
            <person name="Nowell W R."/>
        </authorList>
    </citation>
    <scope>NUCLEOTIDE SEQUENCE</scope>
</reference>
<comment type="caution">
    <text evidence="2">The sequence shown here is derived from an EMBL/GenBank/DDBJ whole genome shotgun (WGS) entry which is preliminary data.</text>
</comment>
<sequence length="54" mass="6196">MIGGKPFDVDSLLRDCVVKKKRPIHDALQIYDQQQQQQQQQATDLSIGKEKIQS</sequence>
<feature type="region of interest" description="Disordered" evidence="1">
    <location>
        <begin position="33"/>
        <end position="54"/>
    </location>
</feature>
<evidence type="ECO:0000313" key="2">
    <source>
        <dbReference type="EMBL" id="CAF5057099.1"/>
    </source>
</evidence>
<proteinExistence type="predicted"/>
<name>A0A8S3EC46_9BILA</name>
<evidence type="ECO:0000256" key="1">
    <source>
        <dbReference type="SAM" id="MobiDB-lite"/>
    </source>
</evidence>
<accession>A0A8S3EC46</accession>
<dbReference type="AlphaFoldDB" id="A0A8S3EC46"/>
<feature type="non-terminal residue" evidence="2">
    <location>
        <position position="54"/>
    </location>
</feature>
<evidence type="ECO:0000313" key="3">
    <source>
        <dbReference type="Proteomes" id="UP000676336"/>
    </source>
</evidence>